<protein>
    <recommendedName>
        <fullName evidence="3">CopG family transcriptional regulator</fullName>
    </recommendedName>
</protein>
<dbReference type="RefSeq" id="WP_016516996.1">
    <property type="nucleotide sequence ID" value="NZ_ASZQ01000269.1"/>
</dbReference>
<dbReference type="Proteomes" id="UP000014617">
    <property type="component" value="Unassembled WGS sequence"/>
</dbReference>
<evidence type="ECO:0000313" key="1">
    <source>
        <dbReference type="EMBL" id="EPF17485.1"/>
    </source>
</evidence>
<dbReference type="AlphaFoldDB" id="S3IX05"/>
<sequence length="94" mass="10540">MKVEALKKRLERNRPMTTITIPIPEDVIEDLKRVAPLLGFSGYQPLMRAYIGQGLRADLERLEGDTISALVASLKRHGVSDELLQEALSEITPR</sequence>
<comment type="caution">
    <text evidence="1">The sequence shown here is derived from an EMBL/GenBank/DDBJ whole genome shotgun (WGS) entry which is preliminary data.</text>
</comment>
<gene>
    <name evidence="1" type="ORF">MAESPC_04707</name>
</gene>
<name>S3IX05_MICAE</name>
<dbReference type="PATRIC" id="fig|482300.6.peg.5219"/>
<dbReference type="EMBL" id="ASZQ01000269">
    <property type="protein sequence ID" value="EPF17485.1"/>
    <property type="molecule type" value="Genomic_DNA"/>
</dbReference>
<dbReference type="OrthoDB" id="6658216at2"/>
<evidence type="ECO:0008006" key="3">
    <source>
        <dbReference type="Google" id="ProtNLM"/>
    </source>
</evidence>
<organism evidence="1 2">
    <name type="scientific">Microcystis aeruginosa SPC777</name>
    <dbReference type="NCBI Taxonomy" id="482300"/>
    <lineage>
        <taxon>Bacteria</taxon>
        <taxon>Bacillati</taxon>
        <taxon>Cyanobacteriota</taxon>
        <taxon>Cyanophyceae</taxon>
        <taxon>Oscillatoriophycideae</taxon>
        <taxon>Chroococcales</taxon>
        <taxon>Microcystaceae</taxon>
        <taxon>Microcystis</taxon>
    </lineage>
</organism>
<evidence type="ECO:0000313" key="2">
    <source>
        <dbReference type="Proteomes" id="UP000014617"/>
    </source>
</evidence>
<reference evidence="1 2" key="1">
    <citation type="journal article" date="2013" name="Genome Announc.">
        <title>Draft Genome Sequence of the Brazilian Toxic Bloom-Forming Cyanobacterium Microcystis aeruginosa Strain SPC777.</title>
        <authorList>
            <person name="Fiore M.F."/>
            <person name="Alvarenga D.O."/>
            <person name="Varani A.M."/>
            <person name="Hoff-Risseti C."/>
            <person name="Crespim E."/>
            <person name="Ramos R.T."/>
            <person name="Silva A."/>
            <person name="Schaker P.D."/>
            <person name="Heck K."/>
            <person name="Rigonato J."/>
            <person name="Schneider M.P."/>
        </authorList>
    </citation>
    <scope>NUCLEOTIDE SEQUENCE [LARGE SCALE GENOMIC DNA]</scope>
    <source>
        <strain evidence="2">SPC 777</strain>
    </source>
</reference>
<proteinExistence type="predicted"/>
<accession>S3IX05</accession>